<comment type="caution">
    <text evidence="1">The sequence shown here is derived from an EMBL/GenBank/DDBJ whole genome shotgun (WGS) entry which is preliminary data.</text>
</comment>
<organism evidence="1 2">
    <name type="scientific">Bauhinia variegata</name>
    <name type="common">Purple orchid tree</name>
    <name type="synonym">Phanera variegata</name>
    <dbReference type="NCBI Taxonomy" id="167791"/>
    <lineage>
        <taxon>Eukaryota</taxon>
        <taxon>Viridiplantae</taxon>
        <taxon>Streptophyta</taxon>
        <taxon>Embryophyta</taxon>
        <taxon>Tracheophyta</taxon>
        <taxon>Spermatophyta</taxon>
        <taxon>Magnoliopsida</taxon>
        <taxon>eudicotyledons</taxon>
        <taxon>Gunneridae</taxon>
        <taxon>Pentapetalae</taxon>
        <taxon>rosids</taxon>
        <taxon>fabids</taxon>
        <taxon>Fabales</taxon>
        <taxon>Fabaceae</taxon>
        <taxon>Cercidoideae</taxon>
        <taxon>Cercideae</taxon>
        <taxon>Bauhiniinae</taxon>
        <taxon>Bauhinia</taxon>
    </lineage>
</organism>
<evidence type="ECO:0000313" key="1">
    <source>
        <dbReference type="EMBL" id="KAI4353269.1"/>
    </source>
</evidence>
<protein>
    <submittedName>
        <fullName evidence="1">Uncharacterized protein</fullName>
    </submittedName>
</protein>
<sequence>MVEGLPLIAQPNQLCDGCLLGKQVRKPFPKESSSRATKSLQLVHADICGPIKPSSHGKSNYFLLFIDDFSHKTWVYFLTRKDEAFGVFQKFKAQVENESGFTIKALRNDRGGEFTSMEFNKFCETNGIRCFLTVPYSPQQNGVVECKNRSILNMTRSMLKSKNMPKEFWAKAIACAVYLSNLSPSRNNSSFRDVICEASREVDMPLDVFAPALRSALSINISPTSLWHNSRTSRGVRPL</sequence>
<dbReference type="Proteomes" id="UP000828941">
    <property type="component" value="Chromosome 2"/>
</dbReference>
<accession>A0ACB9PZE1</accession>
<reference evidence="1 2" key="1">
    <citation type="journal article" date="2022" name="DNA Res.">
        <title>Chromosomal-level genome assembly of the orchid tree Bauhinia variegata (Leguminosae; Cercidoideae) supports the allotetraploid origin hypothesis of Bauhinia.</title>
        <authorList>
            <person name="Zhong Y."/>
            <person name="Chen Y."/>
            <person name="Zheng D."/>
            <person name="Pang J."/>
            <person name="Liu Y."/>
            <person name="Luo S."/>
            <person name="Meng S."/>
            <person name="Qian L."/>
            <person name="Wei D."/>
            <person name="Dai S."/>
            <person name="Zhou R."/>
        </authorList>
    </citation>
    <scope>NUCLEOTIDE SEQUENCE [LARGE SCALE GENOMIC DNA]</scope>
    <source>
        <strain evidence="1">BV-YZ2020</strain>
    </source>
</reference>
<proteinExistence type="predicted"/>
<dbReference type="EMBL" id="CM039427">
    <property type="protein sequence ID" value="KAI4353269.1"/>
    <property type="molecule type" value="Genomic_DNA"/>
</dbReference>
<name>A0ACB9PZE1_BAUVA</name>
<evidence type="ECO:0000313" key="2">
    <source>
        <dbReference type="Proteomes" id="UP000828941"/>
    </source>
</evidence>
<keyword evidence="2" id="KW-1185">Reference proteome</keyword>
<gene>
    <name evidence="1" type="ORF">L6164_002232</name>
</gene>